<evidence type="ECO:0000256" key="7">
    <source>
        <dbReference type="HAMAP-Rule" id="MF_00150"/>
    </source>
</evidence>
<dbReference type="CDD" id="cd23934">
    <property type="entry name" value="AGPR_1_C"/>
    <property type="match status" value="1"/>
</dbReference>
<dbReference type="SMART" id="SM00859">
    <property type="entry name" value="Semialdhyde_dh"/>
    <property type="match status" value="1"/>
</dbReference>
<evidence type="ECO:0000256" key="5">
    <source>
        <dbReference type="ARBA" id="ARBA00023002"/>
    </source>
</evidence>
<dbReference type="Pfam" id="PF22698">
    <property type="entry name" value="Semialdhyde_dhC_1"/>
    <property type="match status" value="1"/>
</dbReference>
<evidence type="ECO:0000256" key="6">
    <source>
        <dbReference type="ARBA" id="ARBA00050557"/>
    </source>
</evidence>
<dbReference type="PANTHER" id="PTHR32338">
    <property type="entry name" value="N-ACETYL-GAMMA-GLUTAMYL-PHOSPHATE REDUCTASE, CHLOROPLASTIC-RELATED-RELATED"/>
    <property type="match status" value="1"/>
</dbReference>
<proteinExistence type="inferred from homology"/>
<sequence length="344" mass="38219">MIKEGIIGASGYAGCEVLRLLLMHPAVEVTGVGARSFLGKKVSDLYPSFYNVTDLTYTTDEEVIAGADVVFAGLPAGISEKYAKACVESGKKFIDLGADFRLEKEEDYIKWYGKAYEDKPLHEKQVYGLPEVHREEIKKASIIGNPGCYPTTVNLGLYPLLKHHLNAGTKVIIDSASGTTGAGKKLTEDTHFTKTNESYHPYKAGNHRHTPEMEQELSHMADEKIQVTFVPHLLPVNRGIVSTIYIPVKENLTLEEIHHIYTDTYKDEQFVRVLPLGMNADLKFVTYTNYCNISLHMDARDHTLIIASTIDNMVKGTAGQAIQNMNLMFGLKENTGLNFVGPSF</sequence>
<dbReference type="UniPathway" id="UPA00068">
    <property type="reaction ID" value="UER00108"/>
</dbReference>
<dbReference type="EC" id="1.2.1.38" evidence="7"/>
<dbReference type="InterPro" id="IPR000534">
    <property type="entry name" value="Semialdehyde_DH_NAD-bd"/>
</dbReference>
<evidence type="ECO:0000256" key="8">
    <source>
        <dbReference type="PROSITE-ProRule" id="PRU10010"/>
    </source>
</evidence>
<dbReference type="Gene3D" id="3.30.360.10">
    <property type="entry name" value="Dihydrodipicolinate Reductase, domain 2"/>
    <property type="match status" value="1"/>
</dbReference>
<dbReference type="GO" id="GO:0003942">
    <property type="term" value="F:N-acetyl-gamma-glutamyl-phosphate reductase activity"/>
    <property type="evidence" value="ECO:0007669"/>
    <property type="project" value="UniProtKB-UniRule"/>
</dbReference>
<feature type="domain" description="Semialdehyde dehydrogenase NAD-binding" evidence="9">
    <location>
        <begin position="3"/>
        <end position="140"/>
    </location>
</feature>
<dbReference type="HAMAP" id="MF_00150">
    <property type="entry name" value="ArgC_type1"/>
    <property type="match status" value="1"/>
</dbReference>
<dbReference type="SUPFAM" id="SSF51735">
    <property type="entry name" value="NAD(P)-binding Rossmann-fold domains"/>
    <property type="match status" value="1"/>
</dbReference>
<keyword evidence="7" id="KW-0963">Cytoplasm</keyword>
<gene>
    <name evidence="7 10" type="primary">argC</name>
    <name evidence="10" type="ORF">SG0102_01340</name>
</gene>
<dbReference type="InParanoid" id="A0A3G9J1Z4"/>
<dbReference type="OrthoDB" id="9801289at2"/>
<dbReference type="AlphaFoldDB" id="A0A3G9J1Z4"/>
<comment type="function">
    <text evidence="7">Catalyzes the NADPH-dependent reduction of N-acetyl-5-glutamyl phosphate to yield N-acetyl-L-glutamate 5-semialdehyde.</text>
</comment>
<comment type="similarity">
    <text evidence="7">Belongs to the NAGSA dehydrogenase family. Type 1 subfamily.</text>
</comment>
<name>A0A3G9J1Z4_9FIRM</name>
<organism evidence="10 11">
    <name type="scientific">Intestinibaculum porci</name>
    <dbReference type="NCBI Taxonomy" id="2487118"/>
    <lineage>
        <taxon>Bacteria</taxon>
        <taxon>Bacillati</taxon>
        <taxon>Bacillota</taxon>
        <taxon>Erysipelotrichia</taxon>
        <taxon>Erysipelotrichales</taxon>
        <taxon>Erysipelotrichaceae</taxon>
        <taxon>Intestinibaculum</taxon>
    </lineage>
</organism>
<dbReference type="NCBIfam" id="TIGR01850">
    <property type="entry name" value="argC"/>
    <property type="match status" value="1"/>
</dbReference>
<dbReference type="PANTHER" id="PTHR32338:SF10">
    <property type="entry name" value="N-ACETYL-GAMMA-GLUTAMYL-PHOSPHATE REDUCTASE, CHLOROPLASTIC-RELATED"/>
    <property type="match status" value="1"/>
</dbReference>
<dbReference type="InterPro" id="IPR023013">
    <property type="entry name" value="AGPR_AS"/>
</dbReference>
<keyword evidence="2 7" id="KW-0055">Arginine biosynthesis</keyword>
<dbReference type="GO" id="GO:0070401">
    <property type="term" value="F:NADP+ binding"/>
    <property type="evidence" value="ECO:0007669"/>
    <property type="project" value="InterPro"/>
</dbReference>
<evidence type="ECO:0000256" key="4">
    <source>
        <dbReference type="ARBA" id="ARBA00022857"/>
    </source>
</evidence>
<dbReference type="GO" id="GO:0006526">
    <property type="term" value="P:L-arginine biosynthetic process"/>
    <property type="evidence" value="ECO:0007669"/>
    <property type="project" value="UniProtKB-UniRule"/>
</dbReference>
<dbReference type="GO" id="GO:0051287">
    <property type="term" value="F:NAD binding"/>
    <property type="evidence" value="ECO:0007669"/>
    <property type="project" value="InterPro"/>
</dbReference>
<evidence type="ECO:0000313" key="10">
    <source>
        <dbReference type="EMBL" id="BBH25200.1"/>
    </source>
</evidence>
<dbReference type="InterPro" id="IPR050085">
    <property type="entry name" value="AGPR"/>
</dbReference>
<evidence type="ECO:0000256" key="2">
    <source>
        <dbReference type="ARBA" id="ARBA00022571"/>
    </source>
</evidence>
<dbReference type="InterPro" id="IPR036291">
    <property type="entry name" value="NAD(P)-bd_dom_sf"/>
</dbReference>
<dbReference type="SUPFAM" id="SSF55347">
    <property type="entry name" value="Glyceraldehyde-3-phosphate dehydrogenase-like, C-terminal domain"/>
    <property type="match status" value="1"/>
</dbReference>
<keyword evidence="11" id="KW-1185">Reference proteome</keyword>
<protein>
    <recommendedName>
        <fullName evidence="7">N-acetyl-gamma-glutamyl-phosphate reductase</fullName>
        <shortName evidence="7">AGPR</shortName>
        <ecNumber evidence="7">1.2.1.38</ecNumber>
    </recommendedName>
    <alternativeName>
        <fullName evidence="7">N-acetyl-glutamate semialdehyde dehydrogenase</fullName>
        <shortName evidence="7">NAGSA dehydrogenase</shortName>
    </alternativeName>
</protein>
<dbReference type="Proteomes" id="UP000268059">
    <property type="component" value="Chromosome"/>
</dbReference>
<keyword evidence="3 7" id="KW-0028">Amino-acid biosynthesis</keyword>
<dbReference type="GO" id="GO:0005737">
    <property type="term" value="C:cytoplasm"/>
    <property type="evidence" value="ECO:0007669"/>
    <property type="project" value="UniProtKB-SubCell"/>
</dbReference>
<accession>A0A3G9J1Z4</accession>
<feature type="active site" evidence="7 8">
    <location>
        <position position="148"/>
    </location>
</feature>
<evidence type="ECO:0000313" key="11">
    <source>
        <dbReference type="Proteomes" id="UP000268059"/>
    </source>
</evidence>
<dbReference type="Gene3D" id="3.40.50.720">
    <property type="entry name" value="NAD(P)-binding Rossmann-like Domain"/>
    <property type="match status" value="1"/>
</dbReference>
<dbReference type="EMBL" id="AP019309">
    <property type="protein sequence ID" value="BBH25200.1"/>
    <property type="molecule type" value="Genomic_DNA"/>
</dbReference>
<evidence type="ECO:0000256" key="3">
    <source>
        <dbReference type="ARBA" id="ARBA00022605"/>
    </source>
</evidence>
<reference evidence="10 11" key="1">
    <citation type="submission" date="2018-11" db="EMBL/GenBank/DDBJ databases">
        <title>Novel Erysipelotrichaceae bacterium isolated from small intestine of a swine.</title>
        <authorList>
            <person name="Kim J.S."/>
            <person name="Choe H."/>
            <person name="Lee Y.R."/>
            <person name="Kim K.M."/>
            <person name="Park D.S."/>
        </authorList>
    </citation>
    <scope>NUCLEOTIDE SEQUENCE [LARGE SCALE GENOMIC DNA]</scope>
    <source>
        <strain evidence="10 11">SG0102</strain>
    </source>
</reference>
<evidence type="ECO:0000256" key="1">
    <source>
        <dbReference type="ARBA" id="ARBA00004862"/>
    </source>
</evidence>
<keyword evidence="4 7" id="KW-0521">NADP</keyword>
<comment type="catalytic activity">
    <reaction evidence="6 7">
        <text>N-acetyl-L-glutamate 5-semialdehyde + phosphate + NADP(+) = N-acetyl-L-glutamyl 5-phosphate + NADPH + H(+)</text>
        <dbReference type="Rhea" id="RHEA:21588"/>
        <dbReference type="ChEBI" id="CHEBI:15378"/>
        <dbReference type="ChEBI" id="CHEBI:29123"/>
        <dbReference type="ChEBI" id="CHEBI:43474"/>
        <dbReference type="ChEBI" id="CHEBI:57783"/>
        <dbReference type="ChEBI" id="CHEBI:57936"/>
        <dbReference type="ChEBI" id="CHEBI:58349"/>
        <dbReference type="EC" id="1.2.1.38"/>
    </reaction>
</comment>
<dbReference type="KEGG" id="ebm:SG0102_01340"/>
<evidence type="ECO:0000259" key="9">
    <source>
        <dbReference type="SMART" id="SM00859"/>
    </source>
</evidence>
<dbReference type="FunFam" id="3.30.360.10:FF:000014">
    <property type="entry name" value="N-acetyl-gamma-glutamyl-phosphate reductase"/>
    <property type="match status" value="1"/>
</dbReference>
<keyword evidence="5 7" id="KW-0560">Oxidoreductase</keyword>
<dbReference type="InterPro" id="IPR000706">
    <property type="entry name" value="AGPR_type-1"/>
</dbReference>
<dbReference type="InterPro" id="IPR058924">
    <property type="entry name" value="AGPR_dimerisation_dom"/>
</dbReference>
<dbReference type="CDD" id="cd17895">
    <property type="entry name" value="AGPR_1_N"/>
    <property type="match status" value="1"/>
</dbReference>
<dbReference type="PROSITE" id="PS01224">
    <property type="entry name" value="ARGC"/>
    <property type="match status" value="1"/>
</dbReference>
<dbReference type="Pfam" id="PF01118">
    <property type="entry name" value="Semialdhyde_dh"/>
    <property type="match status" value="1"/>
</dbReference>
<comment type="pathway">
    <text evidence="1 7">Amino-acid biosynthesis; L-arginine biosynthesis; N(2)-acetyl-L-ornithine from L-glutamate: step 3/4.</text>
</comment>
<dbReference type="FunCoup" id="A0A3G9J1Z4">
    <property type="interactions" value="317"/>
</dbReference>
<comment type="subcellular location">
    <subcellularLocation>
        <location evidence="7">Cytoplasm</location>
    </subcellularLocation>
</comment>